<comment type="similarity">
    <text evidence="1 7">Belongs to the peptidase S11 family.</text>
</comment>
<name>A0ABN2FW35_9ACTN</name>
<keyword evidence="4" id="KW-0133">Cell shape</keyword>
<keyword evidence="2" id="KW-0732">Signal</keyword>
<feature type="domain" description="Peptidase S11 D-alanyl-D-alanine carboxypeptidase A N-terminal" evidence="8">
    <location>
        <begin position="73"/>
        <end position="274"/>
    </location>
</feature>
<evidence type="ECO:0000256" key="6">
    <source>
        <dbReference type="ARBA" id="ARBA00023316"/>
    </source>
</evidence>
<keyword evidence="3 9" id="KW-0378">Hydrolase</keyword>
<keyword evidence="5" id="KW-0573">Peptidoglycan synthesis</keyword>
<dbReference type="InterPro" id="IPR001967">
    <property type="entry name" value="Peptidase_S11_N"/>
</dbReference>
<evidence type="ECO:0000256" key="5">
    <source>
        <dbReference type="ARBA" id="ARBA00022984"/>
    </source>
</evidence>
<evidence type="ECO:0000313" key="9">
    <source>
        <dbReference type="EMBL" id="GAA1660797.1"/>
    </source>
</evidence>
<evidence type="ECO:0000259" key="8">
    <source>
        <dbReference type="Pfam" id="PF00768"/>
    </source>
</evidence>
<evidence type="ECO:0000256" key="2">
    <source>
        <dbReference type="ARBA" id="ARBA00022729"/>
    </source>
</evidence>
<evidence type="ECO:0000256" key="3">
    <source>
        <dbReference type="ARBA" id="ARBA00022801"/>
    </source>
</evidence>
<accession>A0ABN2FW35</accession>
<keyword evidence="10" id="KW-1185">Reference proteome</keyword>
<dbReference type="Pfam" id="PF00768">
    <property type="entry name" value="Peptidase_S11"/>
    <property type="match status" value="1"/>
</dbReference>
<evidence type="ECO:0000256" key="1">
    <source>
        <dbReference type="ARBA" id="ARBA00007164"/>
    </source>
</evidence>
<dbReference type="InterPro" id="IPR012338">
    <property type="entry name" value="Beta-lactam/transpept-like"/>
</dbReference>
<dbReference type="EMBL" id="BAAAMU010000063">
    <property type="protein sequence ID" value="GAA1660797.1"/>
    <property type="molecule type" value="Genomic_DNA"/>
</dbReference>
<dbReference type="PANTHER" id="PTHR21581">
    <property type="entry name" value="D-ALANYL-D-ALANINE CARBOXYPEPTIDASE"/>
    <property type="match status" value="1"/>
</dbReference>
<keyword evidence="6" id="KW-0961">Cell wall biogenesis/degradation</keyword>
<dbReference type="PRINTS" id="PR00725">
    <property type="entry name" value="DADACBPTASE1"/>
</dbReference>
<dbReference type="SUPFAM" id="SSF56601">
    <property type="entry name" value="beta-lactamase/transpeptidase-like"/>
    <property type="match status" value="1"/>
</dbReference>
<evidence type="ECO:0000313" key="10">
    <source>
        <dbReference type="Proteomes" id="UP001500064"/>
    </source>
</evidence>
<dbReference type="InterPro" id="IPR018044">
    <property type="entry name" value="Peptidase_S11"/>
</dbReference>
<dbReference type="Proteomes" id="UP001500064">
    <property type="component" value="Unassembled WGS sequence"/>
</dbReference>
<dbReference type="RefSeq" id="WP_346110665.1">
    <property type="nucleotide sequence ID" value="NZ_BAAAMU010000063.1"/>
</dbReference>
<dbReference type="GO" id="GO:0016787">
    <property type="term" value="F:hydrolase activity"/>
    <property type="evidence" value="ECO:0007669"/>
    <property type="project" value="UniProtKB-KW"/>
</dbReference>
<reference evidence="9 10" key="1">
    <citation type="journal article" date="2019" name="Int. J. Syst. Evol. Microbiol.">
        <title>The Global Catalogue of Microorganisms (GCM) 10K type strain sequencing project: providing services to taxonomists for standard genome sequencing and annotation.</title>
        <authorList>
            <consortium name="The Broad Institute Genomics Platform"/>
            <consortium name="The Broad Institute Genome Sequencing Center for Infectious Disease"/>
            <person name="Wu L."/>
            <person name="Ma J."/>
        </authorList>
    </citation>
    <scope>NUCLEOTIDE SEQUENCE [LARGE SCALE GENOMIC DNA]</scope>
    <source>
        <strain evidence="9 10">JCM 13929</strain>
    </source>
</reference>
<evidence type="ECO:0000256" key="4">
    <source>
        <dbReference type="ARBA" id="ARBA00022960"/>
    </source>
</evidence>
<dbReference type="Gene3D" id="3.40.710.10">
    <property type="entry name" value="DD-peptidase/beta-lactamase superfamily"/>
    <property type="match status" value="1"/>
</dbReference>
<proteinExistence type="inferred from homology"/>
<dbReference type="PANTHER" id="PTHR21581:SF33">
    <property type="entry name" value="D-ALANYL-D-ALANINE CARBOXYPEPTIDASE DACB"/>
    <property type="match status" value="1"/>
</dbReference>
<organism evidence="9 10">
    <name type="scientific">Nonomuraea maheshkhaliensis</name>
    <dbReference type="NCBI Taxonomy" id="419590"/>
    <lineage>
        <taxon>Bacteria</taxon>
        <taxon>Bacillati</taxon>
        <taxon>Actinomycetota</taxon>
        <taxon>Actinomycetes</taxon>
        <taxon>Streptosporangiales</taxon>
        <taxon>Streptosporangiaceae</taxon>
        <taxon>Nonomuraea</taxon>
    </lineage>
</organism>
<comment type="caution">
    <text evidence="9">The sequence shown here is derived from an EMBL/GenBank/DDBJ whole genome shotgun (WGS) entry which is preliminary data.</text>
</comment>
<evidence type="ECO:0000256" key="7">
    <source>
        <dbReference type="RuleBase" id="RU004016"/>
    </source>
</evidence>
<gene>
    <name evidence="9" type="ORF">GCM10009733_068230</name>
</gene>
<sequence length="326" mass="33272">MSRSSALKLPGRLLGLLPVLTVVLLAVSGPAGCGAVPHVAGATVSGVSLPWPGEGQAAVEVEGLGSLGVSGEAEPVPIASVTKVMTAYVILRRHPLKPGEDGPLIEVDRTAADESYSGQESTVPLLEGRRIRLRRLLELMLVPSGNNVARLLARWDAGSEERFVARMNAAARRLGMAATTYTGASGNEDSTVSTAADQLVLAGAAMRDPVFRAVVARGDTAVPGDVRRLPNTNALLNRHGVVGIKTGSGTAAGGNLMWASRVRGRLVLGVILGQAAGSDPVTGKTAALEAGARMSAAVERWLLETTTAQAGPASSAGAAAAHPPRG</sequence>
<protein>
    <submittedName>
        <fullName evidence="9">Serine hydrolase</fullName>
    </submittedName>
</protein>